<dbReference type="InterPro" id="IPR027417">
    <property type="entry name" value="P-loop_NTPase"/>
</dbReference>
<dbReference type="SUPFAM" id="SSF52540">
    <property type="entry name" value="P-loop containing nucleoside triphosphate hydrolases"/>
    <property type="match status" value="1"/>
</dbReference>
<feature type="transmembrane region" description="Helical" evidence="10">
    <location>
        <begin position="562"/>
        <end position="586"/>
    </location>
</feature>
<dbReference type="InterPro" id="IPR010929">
    <property type="entry name" value="PDR_CDR_ABC"/>
</dbReference>
<proteinExistence type="inferred from homology"/>
<dbReference type="CDD" id="cd03232">
    <property type="entry name" value="ABCG_PDR_domain2"/>
    <property type="match status" value="1"/>
</dbReference>
<dbReference type="Gene3D" id="3.40.50.300">
    <property type="entry name" value="P-loop containing nucleotide triphosphate hydrolases"/>
    <property type="match status" value="1"/>
</dbReference>
<evidence type="ECO:0000256" key="5">
    <source>
        <dbReference type="ARBA" id="ARBA00022741"/>
    </source>
</evidence>
<evidence type="ECO:0000256" key="9">
    <source>
        <dbReference type="SAM" id="MobiDB-lite"/>
    </source>
</evidence>
<reference evidence="12 13" key="1">
    <citation type="submission" date="2024-05" db="EMBL/GenBank/DDBJ databases">
        <title>A draft genome resource for the thread blight pathogen Marasmius tenuissimus strain MS-2.</title>
        <authorList>
            <person name="Yulfo-Soto G.E."/>
            <person name="Baruah I.K."/>
            <person name="Amoako-Attah I."/>
            <person name="Bukari Y."/>
            <person name="Meinhardt L.W."/>
            <person name="Bailey B.A."/>
            <person name="Cohen S.P."/>
        </authorList>
    </citation>
    <scope>NUCLEOTIDE SEQUENCE [LARGE SCALE GENOMIC DNA]</scope>
    <source>
        <strain evidence="12 13">MS-2</strain>
    </source>
</reference>
<feature type="transmembrane region" description="Helical" evidence="10">
    <location>
        <begin position="483"/>
        <end position="508"/>
    </location>
</feature>
<evidence type="ECO:0000256" key="2">
    <source>
        <dbReference type="ARBA" id="ARBA00006012"/>
    </source>
</evidence>
<dbReference type="EMBL" id="JBBXMP010000030">
    <property type="protein sequence ID" value="KAL0066972.1"/>
    <property type="molecule type" value="Genomic_DNA"/>
</dbReference>
<evidence type="ECO:0000256" key="8">
    <source>
        <dbReference type="ARBA" id="ARBA00023136"/>
    </source>
</evidence>
<evidence type="ECO:0000256" key="4">
    <source>
        <dbReference type="ARBA" id="ARBA00022692"/>
    </source>
</evidence>
<feature type="region of interest" description="Disordered" evidence="9">
    <location>
        <begin position="27"/>
        <end position="57"/>
    </location>
</feature>
<keyword evidence="5" id="KW-0547">Nucleotide-binding</keyword>
<dbReference type="SMART" id="SM00382">
    <property type="entry name" value="AAA"/>
    <property type="match status" value="1"/>
</dbReference>
<evidence type="ECO:0000256" key="7">
    <source>
        <dbReference type="ARBA" id="ARBA00022989"/>
    </source>
</evidence>
<feature type="transmembrane region" description="Helical" evidence="10">
    <location>
        <begin position="679"/>
        <end position="699"/>
    </location>
</feature>
<protein>
    <submittedName>
        <fullName evidence="12">Multidrug resistance protein</fullName>
    </submittedName>
</protein>
<evidence type="ECO:0000256" key="1">
    <source>
        <dbReference type="ARBA" id="ARBA00004141"/>
    </source>
</evidence>
<dbReference type="Pfam" id="PF06422">
    <property type="entry name" value="PDR_CDR"/>
    <property type="match status" value="1"/>
</dbReference>
<feature type="transmembrane region" description="Helical" evidence="10">
    <location>
        <begin position="438"/>
        <end position="462"/>
    </location>
</feature>
<gene>
    <name evidence="12" type="primary">CDR1_2</name>
    <name evidence="12" type="ORF">AAF712_005961</name>
</gene>
<dbReference type="InterPro" id="IPR003593">
    <property type="entry name" value="AAA+_ATPase"/>
</dbReference>
<comment type="caution">
    <text evidence="12">The sequence shown here is derived from an EMBL/GenBank/DDBJ whole genome shotgun (WGS) entry which is preliminary data.</text>
</comment>
<keyword evidence="3" id="KW-0813">Transport</keyword>
<dbReference type="InterPro" id="IPR043926">
    <property type="entry name" value="ABCG_dom"/>
</dbReference>
<feature type="domain" description="ABC transporter" evidence="11">
    <location>
        <begin position="69"/>
        <end position="311"/>
    </location>
</feature>
<organism evidence="12 13">
    <name type="scientific">Marasmius tenuissimus</name>
    <dbReference type="NCBI Taxonomy" id="585030"/>
    <lineage>
        <taxon>Eukaryota</taxon>
        <taxon>Fungi</taxon>
        <taxon>Dikarya</taxon>
        <taxon>Basidiomycota</taxon>
        <taxon>Agaricomycotina</taxon>
        <taxon>Agaricomycetes</taxon>
        <taxon>Agaricomycetidae</taxon>
        <taxon>Agaricales</taxon>
        <taxon>Marasmiineae</taxon>
        <taxon>Marasmiaceae</taxon>
        <taxon>Marasmius</taxon>
    </lineage>
</organism>
<comment type="similarity">
    <text evidence="2">Belongs to the ABC transporter superfamily. ABCG family. PDR (TC 3.A.1.205) subfamily.</text>
</comment>
<dbReference type="PROSITE" id="PS50893">
    <property type="entry name" value="ABC_TRANSPORTER_2"/>
    <property type="match status" value="1"/>
</dbReference>
<name>A0ABR3A320_9AGAR</name>
<keyword evidence="6" id="KW-0067">ATP-binding</keyword>
<keyword evidence="8 10" id="KW-0472">Membrane</keyword>
<keyword evidence="13" id="KW-1185">Reference proteome</keyword>
<evidence type="ECO:0000313" key="13">
    <source>
        <dbReference type="Proteomes" id="UP001437256"/>
    </source>
</evidence>
<keyword evidence="4 10" id="KW-0812">Transmembrane</keyword>
<evidence type="ECO:0000256" key="3">
    <source>
        <dbReference type="ARBA" id="ARBA00022448"/>
    </source>
</evidence>
<evidence type="ECO:0000313" key="12">
    <source>
        <dbReference type="EMBL" id="KAL0066972.1"/>
    </source>
</evidence>
<dbReference type="Pfam" id="PF01061">
    <property type="entry name" value="ABC2_membrane"/>
    <property type="match status" value="1"/>
</dbReference>
<evidence type="ECO:0000256" key="6">
    <source>
        <dbReference type="ARBA" id="ARBA00022840"/>
    </source>
</evidence>
<dbReference type="InterPro" id="IPR003439">
    <property type="entry name" value="ABC_transporter-like_ATP-bd"/>
</dbReference>
<keyword evidence="7 10" id="KW-1133">Transmembrane helix</keyword>
<dbReference type="PANTHER" id="PTHR19241">
    <property type="entry name" value="ATP-BINDING CASSETTE TRANSPORTER"/>
    <property type="match status" value="1"/>
</dbReference>
<evidence type="ECO:0000259" key="11">
    <source>
        <dbReference type="PROSITE" id="PS50893"/>
    </source>
</evidence>
<dbReference type="Pfam" id="PF19055">
    <property type="entry name" value="ABC2_membrane_7"/>
    <property type="match status" value="1"/>
</dbReference>
<feature type="transmembrane region" description="Helical" evidence="10">
    <location>
        <begin position="407"/>
        <end position="426"/>
    </location>
</feature>
<dbReference type="InterPro" id="IPR013525">
    <property type="entry name" value="ABC2_TM"/>
</dbReference>
<comment type="subcellular location">
    <subcellularLocation>
        <location evidence="1">Membrane</location>
        <topology evidence="1">Multi-pass membrane protein</topology>
    </subcellularLocation>
</comment>
<dbReference type="Pfam" id="PF00005">
    <property type="entry name" value="ABC_tran"/>
    <property type="match status" value="1"/>
</dbReference>
<dbReference type="InterPro" id="IPR034003">
    <property type="entry name" value="ABCG_PDR_2"/>
</dbReference>
<feature type="transmembrane region" description="Helical" evidence="10">
    <location>
        <begin position="528"/>
        <end position="550"/>
    </location>
</feature>
<accession>A0ABR3A320</accession>
<evidence type="ECO:0000256" key="10">
    <source>
        <dbReference type="SAM" id="Phobius"/>
    </source>
</evidence>
<dbReference type="Proteomes" id="UP001437256">
    <property type="component" value="Unassembled WGS sequence"/>
</dbReference>
<sequence>MATYLVATEFNEAAKSKGEVLVFRRGHVPKPSRKRDDEETTMVTTQEKRSADMDSNDGAGVIQKQTSIFHWEDVSYDIKIKGQPRRILDSVDGWVEPGKLTALMGASGAGKTTLLDTLASRVTMGVVTGSMFVDGKPRDESFQRKTGYVQQQDLHLETSTVREALIFSARLRQPHDVSDKEKVEYVDEVIRLLGMEKYADAVVGVPGEGLNVEQRKRLTIGVELAAKPALLLFLDEPTSGLDSQTAWSICTLLRKLADNGQAILCTIHQPSALLFQEFDRLLFLARGGRTVYFGDIGNNSRTLIDYFESQGADPCPPEANPAEWMLHVIGAAPGATAKRDYAEAWRQSPEYMAIKKELASKKETLGAKLADSDTQASHGEFAAPFSTQLYYCWRRVLEQYWRTPSYIYAKLIMCTVSSLFLGFSFWKAGNTRQGLQNQMYSIFMLMTLFGTLVNQIMPNFVIQRALYEVRERPSKAYSWKAFMLANQIAEMMWNALASTLVFFCWYYPIGLYRNAEPTDAVTERGGLMWLFLLTFLLFTSTFTHMVIAGVPTSETAGNISNLVFLLILLFCGVLVSPDNFPGFWIFMYRVSPFTYLIDGMLSTALANTNGYCSDIEVSVVSPPSGQTCGQYLSPYQGLVGGKVQNPDATSNCQYCSMDDTNTWLATIPSRYDLRWRNFGLMWVYIMFNFVAALFLYWLARVPKKSKARSV</sequence>